<evidence type="ECO:0000256" key="3">
    <source>
        <dbReference type="ARBA" id="ARBA00022729"/>
    </source>
</evidence>
<keyword evidence="4" id="KW-0677">Repeat</keyword>
<dbReference type="Gene3D" id="2.60.40.2030">
    <property type="match status" value="1"/>
</dbReference>
<reference evidence="9 10" key="1">
    <citation type="submission" date="2017-10" db="EMBL/GenBank/DDBJ databases">
        <title>Draft genome of Longibacter Salinarum.</title>
        <authorList>
            <person name="Goh K.M."/>
            <person name="Shamsir M.S."/>
            <person name="Lim S.W."/>
        </authorList>
    </citation>
    <scope>NUCLEOTIDE SEQUENCE [LARGE SCALE GENOMIC DNA]</scope>
    <source>
        <strain evidence="9 10">KCTC 52045</strain>
    </source>
</reference>
<dbReference type="SUPFAM" id="SSF54060">
    <property type="entry name" value="His-Me finger endonucleases"/>
    <property type="match status" value="1"/>
</dbReference>
<keyword evidence="2" id="KW-0540">Nuclease</keyword>
<dbReference type="InterPro" id="IPR044925">
    <property type="entry name" value="His-Me_finger_sf"/>
</dbReference>
<keyword evidence="10" id="KW-1185">Reference proteome</keyword>
<protein>
    <recommendedName>
        <fullName evidence="8">LTD domain-containing protein</fullName>
    </recommendedName>
</protein>
<organism evidence="9 10">
    <name type="scientific">Longibacter salinarum</name>
    <dbReference type="NCBI Taxonomy" id="1850348"/>
    <lineage>
        <taxon>Bacteria</taxon>
        <taxon>Pseudomonadati</taxon>
        <taxon>Rhodothermota</taxon>
        <taxon>Rhodothermia</taxon>
        <taxon>Rhodothermales</taxon>
        <taxon>Salisaetaceae</taxon>
        <taxon>Longibacter</taxon>
    </lineage>
</organism>
<dbReference type="Gene3D" id="2.60.40.1260">
    <property type="entry name" value="Lamin Tail domain"/>
    <property type="match status" value="1"/>
</dbReference>
<dbReference type="InterPro" id="IPR007346">
    <property type="entry name" value="Endonuclease-I"/>
</dbReference>
<dbReference type="GO" id="GO:0016020">
    <property type="term" value="C:membrane"/>
    <property type="evidence" value="ECO:0007669"/>
    <property type="project" value="InterPro"/>
</dbReference>
<evidence type="ECO:0000313" key="9">
    <source>
        <dbReference type="EMBL" id="PEN13299.1"/>
    </source>
</evidence>
<keyword evidence="5" id="KW-0378">Hydrolase</keyword>
<evidence type="ECO:0000259" key="8">
    <source>
        <dbReference type="PROSITE" id="PS51841"/>
    </source>
</evidence>
<name>A0A2A8CX23_9BACT</name>
<dbReference type="PANTHER" id="PTHR33607:SF2">
    <property type="entry name" value="ENDONUCLEASE-1"/>
    <property type="match status" value="1"/>
</dbReference>
<dbReference type="Pfam" id="PF03160">
    <property type="entry name" value="Calx-beta"/>
    <property type="match status" value="1"/>
</dbReference>
<comment type="caution">
    <text evidence="9">The sequence shown here is derived from an EMBL/GenBank/DDBJ whole genome shotgun (WGS) entry which is preliminary data.</text>
</comment>
<dbReference type="EMBL" id="PDEQ01000005">
    <property type="protein sequence ID" value="PEN13299.1"/>
    <property type="molecule type" value="Genomic_DNA"/>
</dbReference>
<sequence length="1001" mass="106809">MLPSPRRTDRHHRVDRSYRTRPSSSASSSSAPTSLRPSRLPVTLRVAGLFLFLWVAVATFATSASAQVPQESIHPGLSGQALIDQLRADYAPAQTLGYDIARDSLYRYLDTARGTLVGAYGGYSVDIPEGEDPSSYAYQSGSGISAEHTWPQSKGAGDEPQRSDMHALYPVKQTINSARSNHPFAEITDADTDGWYYLDQSQSNTPTSNIDAWSESDGSFSSNANYSGRFEPREDHKGNAARAMFYFWVVHNAAISDANFFDAQRETLIAWHNQDEVDMNESDRSTWIATHQGTENPFVRDTTLVRRIFEPTSTTPSVQLLADASTVLESDGFATLIVELNNPDGTAVDVDVAFNATSSSASAADFGNFSTETVSFSSSAPDGATQSVTVPVTDDTEVEPTETGVFDLQNLQTTGDAVLSSTSSANVDIKDDDGTSTGSDAIFAEAFDDATQYTITTGSDATDGTSNYFTRTDGSNINKTYSGVEGSFFAGQDIDDGQVLGSTPGVITWSGISIDGATNLQFSAEVGEVLDGPGDIDDADFLLFEYRIDGGTWQPVLAFENDGSTYNTSFLEDTDFDGTGDGTSITSSEGTMTAFTKAIPETGSTLDLRFTASVNSGDEDFAIDQLEVTGDTAPTASPDSDLVIAEIMQNPSDVSDSDGEYFEVFNPTASDIDMNGWTIADTDIDAHTIASSVVVPSGEFAVFCRSTQAVSSSACTYVYDGLILSNSADELILQDAQGTEIDRVEYDGGPDWPDPTGAAMVFTGVAADDNAVASNWTTATSRENLFNTNSGSDLGSPGTRGSDQSIGDLTTIPVEMAGLTANVSGRDAILEWSTFTETNNAGFFIDHSVEGSPAASFREIGFVEGARTSTSSTRYVFRAADLDAGRHTFRLRQRDLDGTETVVGSVDLRVLPSEPLAMTAIAPHPVREQSTLRVSVQERADVTVALYDLLGRRVQVLHEGGIGPASPVALSLDASTLPSGTYFLRATGNGTSVTQRLTVVR</sequence>
<proteinExistence type="inferred from homology"/>
<keyword evidence="3" id="KW-0732">Signal</keyword>
<feature type="region of interest" description="Disordered" evidence="7">
    <location>
        <begin position="783"/>
        <end position="807"/>
    </location>
</feature>
<keyword evidence="6" id="KW-0106">Calcium</keyword>
<evidence type="ECO:0000256" key="7">
    <source>
        <dbReference type="SAM" id="MobiDB-lite"/>
    </source>
</evidence>
<dbReference type="GO" id="GO:0004518">
    <property type="term" value="F:nuclease activity"/>
    <property type="evidence" value="ECO:0007669"/>
    <property type="project" value="UniProtKB-KW"/>
</dbReference>
<dbReference type="AlphaFoldDB" id="A0A2A8CX23"/>
<evidence type="ECO:0000313" key="10">
    <source>
        <dbReference type="Proteomes" id="UP000220102"/>
    </source>
</evidence>
<dbReference type="PANTHER" id="PTHR33607">
    <property type="entry name" value="ENDONUCLEASE-1"/>
    <property type="match status" value="1"/>
</dbReference>
<dbReference type="InterPro" id="IPR038081">
    <property type="entry name" value="CalX-like_sf"/>
</dbReference>
<evidence type="ECO:0000256" key="5">
    <source>
        <dbReference type="ARBA" id="ARBA00022801"/>
    </source>
</evidence>
<dbReference type="InterPro" id="IPR036415">
    <property type="entry name" value="Lamin_tail_dom_sf"/>
</dbReference>
<accession>A0A2A8CX23</accession>
<dbReference type="OrthoDB" id="772938at2"/>
<dbReference type="Pfam" id="PF04231">
    <property type="entry name" value="Endonuclease_1"/>
    <property type="match status" value="1"/>
</dbReference>
<comment type="similarity">
    <text evidence="1">Belongs to the EndA/NucM nuclease family.</text>
</comment>
<dbReference type="SUPFAM" id="SSF141072">
    <property type="entry name" value="CalX-like"/>
    <property type="match status" value="1"/>
</dbReference>
<dbReference type="InterPro" id="IPR001322">
    <property type="entry name" value="Lamin_tail_dom"/>
</dbReference>
<evidence type="ECO:0000256" key="4">
    <source>
        <dbReference type="ARBA" id="ARBA00022737"/>
    </source>
</evidence>
<dbReference type="Pfam" id="PF00932">
    <property type="entry name" value="LTD"/>
    <property type="match status" value="1"/>
</dbReference>
<dbReference type="InterPro" id="IPR003644">
    <property type="entry name" value="Calx_beta"/>
</dbReference>
<dbReference type="InterPro" id="IPR026444">
    <property type="entry name" value="Secre_tail"/>
</dbReference>
<dbReference type="RefSeq" id="WP_098075914.1">
    <property type="nucleotide sequence ID" value="NZ_PDEQ01000005.1"/>
</dbReference>
<evidence type="ECO:0000256" key="2">
    <source>
        <dbReference type="ARBA" id="ARBA00022722"/>
    </source>
</evidence>
<dbReference type="GO" id="GO:0007154">
    <property type="term" value="P:cell communication"/>
    <property type="evidence" value="ECO:0007669"/>
    <property type="project" value="InterPro"/>
</dbReference>
<dbReference type="SUPFAM" id="SSF74853">
    <property type="entry name" value="Lamin A/C globular tail domain"/>
    <property type="match status" value="1"/>
</dbReference>
<evidence type="ECO:0000256" key="6">
    <source>
        <dbReference type="ARBA" id="ARBA00022837"/>
    </source>
</evidence>
<gene>
    <name evidence="9" type="ORF">CRI94_11720</name>
</gene>
<dbReference type="GO" id="GO:0016787">
    <property type="term" value="F:hydrolase activity"/>
    <property type="evidence" value="ECO:0007669"/>
    <property type="project" value="UniProtKB-KW"/>
</dbReference>
<dbReference type="PROSITE" id="PS51841">
    <property type="entry name" value="LTD"/>
    <property type="match status" value="1"/>
</dbReference>
<dbReference type="NCBIfam" id="TIGR04183">
    <property type="entry name" value="Por_Secre_tail"/>
    <property type="match status" value="1"/>
</dbReference>
<dbReference type="Proteomes" id="UP000220102">
    <property type="component" value="Unassembled WGS sequence"/>
</dbReference>
<feature type="domain" description="LTD" evidence="8">
    <location>
        <begin position="628"/>
        <end position="750"/>
    </location>
</feature>
<evidence type="ECO:0000256" key="1">
    <source>
        <dbReference type="ARBA" id="ARBA00006429"/>
    </source>
</evidence>
<feature type="compositionally biased region" description="Low complexity" evidence="7">
    <location>
        <begin position="20"/>
        <end position="36"/>
    </location>
</feature>
<feature type="region of interest" description="Disordered" evidence="7">
    <location>
        <begin position="1"/>
        <end position="36"/>
    </location>
</feature>